<evidence type="ECO:0000313" key="2">
    <source>
        <dbReference type="Proteomes" id="UP001595443"/>
    </source>
</evidence>
<dbReference type="Pfam" id="PF21843">
    <property type="entry name" value="DUF6902"/>
    <property type="match status" value="1"/>
</dbReference>
<dbReference type="RefSeq" id="WP_377832152.1">
    <property type="nucleotide sequence ID" value="NZ_JBHRSK010000004.1"/>
</dbReference>
<name>A0ABV7ADV7_9RHOB</name>
<dbReference type="EMBL" id="JBHRSK010000004">
    <property type="protein sequence ID" value="MFC2967508.1"/>
    <property type="molecule type" value="Genomic_DNA"/>
</dbReference>
<dbReference type="Proteomes" id="UP001595443">
    <property type="component" value="Unassembled WGS sequence"/>
</dbReference>
<protein>
    <submittedName>
        <fullName evidence="1">DUF6902 family protein</fullName>
    </submittedName>
</protein>
<proteinExistence type="predicted"/>
<accession>A0ABV7ADV7</accession>
<sequence>MLVEYGRQDRPRLRTEALLPLHVPGGTGALHRRAGRRSDPAALDAIAAAFARHRRGPQDVMYLKENAELLNIVETTGLAAGTRLGRHYRAFHAGAPGFLAFFPQYYRFILSIAGDAEALGLAAGVAEGLAARVARLRLAEGEVSDLQRMEARRLCARHGIRVLQEDGGLDDRAIAFMSRPAAFAVPNRKAAYDLTHFIFYLTEYGRSRVELPEAVIGSLTNTGLIAMMEEDIDLLSEVCIALRWLGRRPPELWESYIAGDLADFEIFRTEPDDPAAQQDDYHPFLVANWHQAVAGAAAFAHAARPGRLVFRRRPENRCTLTEISQILLQLTRENRMTIGNLFERLPDGLSPRSRRVFETVGRSSPQFEEFLHRFCHRTLGVDVGAS</sequence>
<reference evidence="2" key="1">
    <citation type="journal article" date="2019" name="Int. J. Syst. Evol. Microbiol.">
        <title>The Global Catalogue of Microorganisms (GCM) 10K type strain sequencing project: providing services to taxonomists for standard genome sequencing and annotation.</title>
        <authorList>
            <consortium name="The Broad Institute Genomics Platform"/>
            <consortium name="The Broad Institute Genome Sequencing Center for Infectious Disease"/>
            <person name="Wu L."/>
            <person name="Ma J."/>
        </authorList>
    </citation>
    <scope>NUCLEOTIDE SEQUENCE [LARGE SCALE GENOMIC DNA]</scope>
    <source>
        <strain evidence="2">KCTC 62192</strain>
    </source>
</reference>
<gene>
    <name evidence="1" type="ORF">ACFOES_05325</name>
</gene>
<dbReference type="InterPro" id="IPR054197">
    <property type="entry name" value="DUF6902"/>
</dbReference>
<comment type="caution">
    <text evidence="1">The sequence shown here is derived from an EMBL/GenBank/DDBJ whole genome shotgun (WGS) entry which is preliminary data.</text>
</comment>
<evidence type="ECO:0000313" key="1">
    <source>
        <dbReference type="EMBL" id="MFC2967508.1"/>
    </source>
</evidence>
<keyword evidence="2" id="KW-1185">Reference proteome</keyword>
<organism evidence="1 2">
    <name type="scientific">Acidimangrovimonas pyrenivorans</name>
    <dbReference type="NCBI Taxonomy" id="2030798"/>
    <lineage>
        <taxon>Bacteria</taxon>
        <taxon>Pseudomonadati</taxon>
        <taxon>Pseudomonadota</taxon>
        <taxon>Alphaproteobacteria</taxon>
        <taxon>Rhodobacterales</taxon>
        <taxon>Paracoccaceae</taxon>
        <taxon>Acidimangrovimonas</taxon>
    </lineage>
</organism>